<gene>
    <name evidence="5" type="ORF">GA0070558_13142</name>
</gene>
<evidence type="ECO:0000259" key="4">
    <source>
        <dbReference type="Pfam" id="PF22725"/>
    </source>
</evidence>
<dbReference type="RefSeq" id="WP_218107111.1">
    <property type="nucleotide sequence ID" value="NZ_FMCW01000031.1"/>
</dbReference>
<dbReference type="Gene3D" id="3.30.360.10">
    <property type="entry name" value="Dihydrodipicolinate Reductase, domain 2"/>
    <property type="match status" value="1"/>
</dbReference>
<reference evidence="5 6" key="1">
    <citation type="submission" date="2016-06" db="EMBL/GenBank/DDBJ databases">
        <authorList>
            <person name="Kjaerup R.B."/>
            <person name="Dalgaard T.S."/>
            <person name="Juul-Madsen H.R."/>
        </authorList>
    </citation>
    <scope>NUCLEOTIDE SEQUENCE [LARGE SCALE GENOMIC DNA]</scope>
    <source>
        <strain evidence="5 6">DSM 45626</strain>
    </source>
</reference>
<dbReference type="Gene3D" id="3.40.50.720">
    <property type="entry name" value="NAD(P)-binding Rossmann-like Domain"/>
    <property type="match status" value="1"/>
</dbReference>
<dbReference type="Proteomes" id="UP000199375">
    <property type="component" value="Unassembled WGS sequence"/>
</dbReference>
<keyword evidence="2" id="KW-0560">Oxidoreductase</keyword>
<evidence type="ECO:0000313" key="5">
    <source>
        <dbReference type="EMBL" id="SCF13280.1"/>
    </source>
</evidence>
<comment type="similarity">
    <text evidence="1">Belongs to the Gfo/Idh/MocA family.</text>
</comment>
<dbReference type="SUPFAM" id="SSF55347">
    <property type="entry name" value="Glyceraldehyde-3-phosphate dehydrogenase-like, C-terminal domain"/>
    <property type="match status" value="1"/>
</dbReference>
<dbReference type="GO" id="GO:0000166">
    <property type="term" value="F:nucleotide binding"/>
    <property type="evidence" value="ECO:0007669"/>
    <property type="project" value="InterPro"/>
</dbReference>
<accession>A0A1C4XXT6</accession>
<dbReference type="PANTHER" id="PTHR22604:SF105">
    <property type="entry name" value="TRANS-1,2-DIHYDROBENZENE-1,2-DIOL DEHYDROGENASE"/>
    <property type="match status" value="1"/>
</dbReference>
<dbReference type="InterPro" id="IPR036291">
    <property type="entry name" value="NAD(P)-bd_dom_sf"/>
</dbReference>
<dbReference type="InterPro" id="IPR000683">
    <property type="entry name" value="Gfo/Idh/MocA-like_OxRdtase_N"/>
</dbReference>
<evidence type="ECO:0000259" key="3">
    <source>
        <dbReference type="Pfam" id="PF01408"/>
    </source>
</evidence>
<dbReference type="SUPFAM" id="SSF51735">
    <property type="entry name" value="NAD(P)-binding Rossmann-fold domains"/>
    <property type="match status" value="1"/>
</dbReference>
<feature type="domain" description="Gfo/Idh/MocA-like oxidoreductase N-terminal" evidence="3">
    <location>
        <begin position="8"/>
        <end position="128"/>
    </location>
</feature>
<sequence>MTTTDGIIRWGVLGATSYIAGLVMPAIAGQPHCRLVGLAGRSQHADRVAALADEYDATGYPDYQALLDSPDIDAIYVALPNSAHVEWCERALAAGKHVLVEKPLAMSVAEAERIARAAERADRQVMEAFMYRFHPQQRRAAELLASGIIGQLRVVRASFAFEIPSGSGNIRLDPALGGGATWDVGCYPVDVARLFFNDRPISAYAQFTVRAGESVETSAVGVLDFGEGRRAVLDYSIDYGPRAWYELQGGTGSITVHNAWAMGDEPGRLTVRTSDGPREETLDARDHYAEEVAAFSEALRRGAVVPHSLNESIGTVSACAALLRSAATGSAVPIDKIDGRGDEVSGSLRWR</sequence>
<evidence type="ECO:0000256" key="2">
    <source>
        <dbReference type="ARBA" id="ARBA00023002"/>
    </source>
</evidence>
<dbReference type="InterPro" id="IPR055170">
    <property type="entry name" value="GFO_IDH_MocA-like_dom"/>
</dbReference>
<protein>
    <submittedName>
        <fullName evidence="5">Predicted dehydrogenase</fullName>
    </submittedName>
</protein>
<evidence type="ECO:0000256" key="1">
    <source>
        <dbReference type="ARBA" id="ARBA00010928"/>
    </source>
</evidence>
<dbReference type="Pfam" id="PF01408">
    <property type="entry name" value="GFO_IDH_MocA"/>
    <property type="match status" value="1"/>
</dbReference>
<name>A0A1C4XXT6_9ACTN</name>
<dbReference type="EMBL" id="FMCW01000031">
    <property type="protein sequence ID" value="SCF13280.1"/>
    <property type="molecule type" value="Genomic_DNA"/>
</dbReference>
<dbReference type="InterPro" id="IPR050984">
    <property type="entry name" value="Gfo/Idh/MocA_domain"/>
</dbReference>
<dbReference type="AlphaFoldDB" id="A0A1C4XXT6"/>
<dbReference type="Pfam" id="PF22725">
    <property type="entry name" value="GFO_IDH_MocA_C3"/>
    <property type="match status" value="1"/>
</dbReference>
<feature type="domain" description="GFO/IDH/MocA-like oxidoreductase" evidence="4">
    <location>
        <begin position="138"/>
        <end position="254"/>
    </location>
</feature>
<organism evidence="5 6">
    <name type="scientific">Micromonospora haikouensis</name>
    <dbReference type="NCBI Taxonomy" id="686309"/>
    <lineage>
        <taxon>Bacteria</taxon>
        <taxon>Bacillati</taxon>
        <taxon>Actinomycetota</taxon>
        <taxon>Actinomycetes</taxon>
        <taxon>Micromonosporales</taxon>
        <taxon>Micromonosporaceae</taxon>
        <taxon>Micromonospora</taxon>
    </lineage>
</organism>
<dbReference type="GO" id="GO:0016491">
    <property type="term" value="F:oxidoreductase activity"/>
    <property type="evidence" value="ECO:0007669"/>
    <property type="project" value="UniProtKB-KW"/>
</dbReference>
<dbReference type="PANTHER" id="PTHR22604">
    <property type="entry name" value="OXIDOREDUCTASES"/>
    <property type="match status" value="1"/>
</dbReference>
<evidence type="ECO:0000313" key="6">
    <source>
        <dbReference type="Proteomes" id="UP000199375"/>
    </source>
</evidence>
<proteinExistence type="inferred from homology"/>